<name>A0A371GHY5_MUCPR</name>
<proteinExistence type="predicted"/>
<evidence type="ECO:0000313" key="1">
    <source>
        <dbReference type="EMBL" id="RDX90178.1"/>
    </source>
</evidence>
<dbReference type="OrthoDB" id="2015071at2759"/>
<dbReference type="GO" id="GO:0016301">
    <property type="term" value="F:kinase activity"/>
    <property type="evidence" value="ECO:0007669"/>
    <property type="project" value="UniProtKB-KW"/>
</dbReference>
<feature type="non-terminal residue" evidence="1">
    <location>
        <position position="78"/>
    </location>
</feature>
<sequence>QTKRAQLDWKKQYKIIAATARGIIYLHRNSRLLIIKCGFKQKNNAIRRGVNIKDLLSSIYLAVRHMELEKLTCKSTLL</sequence>
<organism evidence="1 2">
    <name type="scientific">Mucuna pruriens</name>
    <name type="common">Velvet bean</name>
    <name type="synonym">Dolichos pruriens</name>
    <dbReference type="NCBI Taxonomy" id="157652"/>
    <lineage>
        <taxon>Eukaryota</taxon>
        <taxon>Viridiplantae</taxon>
        <taxon>Streptophyta</taxon>
        <taxon>Embryophyta</taxon>
        <taxon>Tracheophyta</taxon>
        <taxon>Spermatophyta</taxon>
        <taxon>Magnoliopsida</taxon>
        <taxon>eudicotyledons</taxon>
        <taxon>Gunneridae</taxon>
        <taxon>Pentapetalae</taxon>
        <taxon>rosids</taxon>
        <taxon>fabids</taxon>
        <taxon>Fabales</taxon>
        <taxon>Fabaceae</taxon>
        <taxon>Papilionoideae</taxon>
        <taxon>50 kb inversion clade</taxon>
        <taxon>NPAAA clade</taxon>
        <taxon>indigoferoid/millettioid clade</taxon>
        <taxon>Phaseoleae</taxon>
        <taxon>Mucuna</taxon>
    </lineage>
</organism>
<protein>
    <submittedName>
        <fullName evidence="1">Cysteine-rich receptor-like protein kinase 33</fullName>
    </submittedName>
</protein>
<accession>A0A371GHY5</accession>
<gene>
    <name evidence="1" type="primary">CRK33</name>
    <name evidence="1" type="ORF">CR513_27990</name>
</gene>
<comment type="caution">
    <text evidence="1">The sequence shown here is derived from an EMBL/GenBank/DDBJ whole genome shotgun (WGS) entry which is preliminary data.</text>
</comment>
<feature type="non-terminal residue" evidence="1">
    <location>
        <position position="1"/>
    </location>
</feature>
<keyword evidence="2" id="KW-1185">Reference proteome</keyword>
<dbReference type="AlphaFoldDB" id="A0A371GHY5"/>
<evidence type="ECO:0000313" key="2">
    <source>
        <dbReference type="Proteomes" id="UP000257109"/>
    </source>
</evidence>
<dbReference type="Proteomes" id="UP000257109">
    <property type="component" value="Unassembled WGS sequence"/>
</dbReference>
<dbReference type="EMBL" id="QJKJ01005468">
    <property type="protein sequence ID" value="RDX90178.1"/>
    <property type="molecule type" value="Genomic_DNA"/>
</dbReference>
<dbReference type="STRING" id="157652.A0A371GHY5"/>
<reference evidence="1" key="1">
    <citation type="submission" date="2018-05" db="EMBL/GenBank/DDBJ databases">
        <title>Draft genome of Mucuna pruriens seed.</title>
        <authorList>
            <person name="Nnadi N.E."/>
            <person name="Vos R."/>
            <person name="Hasami M.H."/>
            <person name="Devisetty U.K."/>
            <person name="Aguiy J.C."/>
        </authorList>
    </citation>
    <scope>NUCLEOTIDE SEQUENCE [LARGE SCALE GENOMIC DNA]</scope>
    <source>
        <strain evidence="1">JCA_2017</strain>
    </source>
</reference>